<dbReference type="EMBL" id="WUFC01000012">
    <property type="protein sequence ID" value="NEI49301.1"/>
    <property type="molecule type" value="Genomic_DNA"/>
</dbReference>
<organism evidence="3 4">
    <name type="scientific">Rhizobium ruizarguesonis</name>
    <dbReference type="NCBI Taxonomy" id="2081791"/>
    <lineage>
        <taxon>Bacteria</taxon>
        <taxon>Pseudomonadati</taxon>
        <taxon>Pseudomonadota</taxon>
        <taxon>Alphaproteobacteria</taxon>
        <taxon>Hyphomicrobiales</taxon>
        <taxon>Rhizobiaceae</taxon>
        <taxon>Rhizobium/Agrobacterium group</taxon>
        <taxon>Rhizobium</taxon>
    </lineage>
</organism>
<gene>
    <name evidence="3" type="ORF">ELG94_07370</name>
    <name evidence="2" type="ORF">GR217_16535</name>
</gene>
<name>A0AAE8QI22_9HYPH</name>
<evidence type="ECO:0000313" key="2">
    <source>
        <dbReference type="EMBL" id="NEI49301.1"/>
    </source>
</evidence>
<dbReference type="EMBL" id="SIKX01000001">
    <property type="protein sequence ID" value="TBF21731.1"/>
    <property type="molecule type" value="Genomic_DNA"/>
</dbReference>
<feature type="compositionally biased region" description="Basic and acidic residues" evidence="1">
    <location>
        <begin position="94"/>
        <end position="104"/>
    </location>
</feature>
<evidence type="ECO:0000313" key="5">
    <source>
        <dbReference type="Proteomes" id="UP000661163"/>
    </source>
</evidence>
<reference evidence="2 5" key="2">
    <citation type="submission" date="2019-12" db="EMBL/GenBank/DDBJ databases">
        <title>Rhizobium genotypes associated with high levels of biological nitrogen fixation by grain legumes in a temperate-maritime cropping system.</title>
        <authorList>
            <person name="Maluk M."/>
            <person name="Francesc Ferrando Molina F."/>
            <person name="Lopez Del Egido L."/>
            <person name="Lafos M."/>
            <person name="Langarica-Fuentes A."/>
            <person name="Gebre Yohannes G."/>
            <person name="Young M.W."/>
            <person name="Martin P."/>
            <person name="Gantlett R."/>
            <person name="Kenicer G."/>
            <person name="Hawes C."/>
            <person name="Begg G.S."/>
            <person name="Quilliam R.S."/>
            <person name="Squire G.R."/>
            <person name="Poole P.S."/>
            <person name="Young P.W."/>
            <person name="Iannetta P.M."/>
            <person name="James E.K."/>
        </authorList>
    </citation>
    <scope>NUCLEOTIDE SEQUENCE [LARGE SCALE GENOMIC DNA]</scope>
    <source>
        <strain evidence="2 5">JHI985</strain>
    </source>
</reference>
<accession>A0AAE8QI22</accession>
<evidence type="ECO:0000313" key="4">
    <source>
        <dbReference type="Proteomes" id="UP000291892"/>
    </source>
</evidence>
<dbReference type="Proteomes" id="UP000661163">
    <property type="component" value="Unassembled WGS sequence"/>
</dbReference>
<comment type="caution">
    <text evidence="3">The sequence shown here is derived from an EMBL/GenBank/DDBJ whole genome shotgun (WGS) entry which is preliminary data.</text>
</comment>
<protein>
    <recommendedName>
        <fullName evidence="6">Aminoglycoside phosphotransferase domain-containing protein</fullName>
    </recommendedName>
</protein>
<dbReference type="Proteomes" id="UP000291892">
    <property type="component" value="Unassembled WGS sequence"/>
</dbReference>
<dbReference type="AlphaFoldDB" id="A0AAE8QI22"/>
<evidence type="ECO:0008006" key="6">
    <source>
        <dbReference type="Google" id="ProtNLM"/>
    </source>
</evidence>
<sequence>MSPSNFVFRSGRPLANIDFDSASPGSRPHDLGYAAWTLLDLGDDAIDRPSCGRGREPAARSSRRPGRCHICEAFGAPRRTRKPESGRSRNLLSQEERNLGDDFR</sequence>
<feature type="region of interest" description="Disordered" evidence="1">
    <location>
        <begin position="76"/>
        <end position="104"/>
    </location>
</feature>
<proteinExistence type="predicted"/>
<evidence type="ECO:0000256" key="1">
    <source>
        <dbReference type="SAM" id="MobiDB-lite"/>
    </source>
</evidence>
<reference evidence="3 4" key="1">
    <citation type="submission" date="2019-02" db="EMBL/GenBank/DDBJ databases">
        <title>The genomic architecture of introgression among sibling species of bacteria.</title>
        <authorList>
            <person name="Cavassim M.I.A."/>
            <person name="Moeskjaer S."/>
            <person name="Moslemi C."/>
            <person name="Fields B."/>
            <person name="Bachmann A."/>
            <person name="Vilhjalmsson B."/>
            <person name="Schierup M.H."/>
            <person name="Young J.P.W."/>
            <person name="Andersen S.U."/>
        </authorList>
    </citation>
    <scope>NUCLEOTIDE SEQUENCE [LARGE SCALE GENOMIC DNA]</scope>
    <source>
        <strain evidence="3 4">SM42</strain>
    </source>
</reference>
<evidence type="ECO:0000313" key="3">
    <source>
        <dbReference type="EMBL" id="TBF21731.1"/>
    </source>
</evidence>